<protein>
    <submittedName>
        <fullName evidence="2">Transposase</fullName>
    </submittedName>
</protein>
<dbReference type="SMART" id="SM01321">
    <property type="entry name" value="Y1_Tnp"/>
    <property type="match status" value="1"/>
</dbReference>
<dbReference type="EMBL" id="JADBFD010000006">
    <property type="protein sequence ID" value="MBE2887369.1"/>
    <property type="molecule type" value="Genomic_DNA"/>
</dbReference>
<dbReference type="Proteomes" id="UP000618926">
    <property type="component" value="Unassembled WGS sequence"/>
</dbReference>
<sequence length="220" mass="25183">MARIARVIATGIPHHVTQRGNRRMPTFFNDGDYRAYIALLGEWCRKCGVDIWAYCLMPNHVHLIAVPETDDGLRRGIGEAHRRYSRMINFRENWRGHLWQGRFASFPMDESYLLAAARYVEMNPVRARLTPNAALWPWSSARAHLDRMDDELVKVAPLLELVGDWSLFLAGTGEEDQLNDIRKHERTGRPLGTEEFVECLESALERSLKKGKPGPKGNDS</sequence>
<dbReference type="PANTHER" id="PTHR34322:SF2">
    <property type="entry name" value="TRANSPOSASE IS200-LIKE DOMAIN-CONTAINING PROTEIN"/>
    <property type="match status" value="1"/>
</dbReference>
<dbReference type="Gene3D" id="3.30.70.1290">
    <property type="entry name" value="Transposase IS200-like"/>
    <property type="match status" value="1"/>
</dbReference>
<organism evidence="2 3">
    <name type="scientific">Geobacter anodireducens</name>
    <dbReference type="NCBI Taxonomy" id="1340425"/>
    <lineage>
        <taxon>Bacteria</taxon>
        <taxon>Pseudomonadati</taxon>
        <taxon>Thermodesulfobacteriota</taxon>
        <taxon>Desulfuromonadia</taxon>
        <taxon>Geobacterales</taxon>
        <taxon>Geobacteraceae</taxon>
        <taxon>Geobacter</taxon>
    </lineage>
</organism>
<reference evidence="2 3" key="1">
    <citation type="submission" date="2020-10" db="EMBL/GenBank/DDBJ databases">
        <title>Investigation of anaerobic biodegradation of phenanthrene by a sulfate-dependent Geobacter anodireducens strain PheS2.</title>
        <authorList>
            <person name="Zhang Z."/>
        </authorList>
    </citation>
    <scope>NUCLEOTIDE SEQUENCE [LARGE SCALE GENOMIC DNA]</scope>
    <source>
        <strain evidence="2 3">PheS2</strain>
    </source>
</reference>
<accession>A0ABR9NSZ4</accession>
<dbReference type="SUPFAM" id="SSF143422">
    <property type="entry name" value="Transposase IS200-like"/>
    <property type="match status" value="1"/>
</dbReference>
<comment type="caution">
    <text evidence="2">The sequence shown here is derived from an EMBL/GenBank/DDBJ whole genome shotgun (WGS) entry which is preliminary data.</text>
</comment>
<name>A0ABR9NSZ4_9BACT</name>
<keyword evidence="3" id="KW-1185">Reference proteome</keyword>
<gene>
    <name evidence="2" type="ORF">IIE05_05240</name>
</gene>
<dbReference type="Pfam" id="PF01797">
    <property type="entry name" value="Y1_Tnp"/>
    <property type="match status" value="1"/>
</dbReference>
<evidence type="ECO:0000313" key="3">
    <source>
        <dbReference type="Proteomes" id="UP000618926"/>
    </source>
</evidence>
<dbReference type="InterPro" id="IPR036515">
    <property type="entry name" value="Transposase_17_sf"/>
</dbReference>
<evidence type="ECO:0000259" key="1">
    <source>
        <dbReference type="SMART" id="SM01321"/>
    </source>
</evidence>
<feature type="domain" description="Transposase IS200-like" evidence="1">
    <location>
        <begin position="9"/>
        <end position="123"/>
    </location>
</feature>
<proteinExistence type="predicted"/>
<dbReference type="PANTHER" id="PTHR34322">
    <property type="entry name" value="TRANSPOSASE, Y1_TNP DOMAIN-CONTAINING"/>
    <property type="match status" value="1"/>
</dbReference>
<dbReference type="RefSeq" id="WP_052269385.1">
    <property type="nucleotide sequence ID" value="NZ_JADBFD010000006.1"/>
</dbReference>
<dbReference type="InterPro" id="IPR002686">
    <property type="entry name" value="Transposase_17"/>
</dbReference>
<evidence type="ECO:0000313" key="2">
    <source>
        <dbReference type="EMBL" id="MBE2887369.1"/>
    </source>
</evidence>